<feature type="transmembrane region" description="Helical" evidence="12">
    <location>
        <begin position="524"/>
        <end position="548"/>
    </location>
</feature>
<dbReference type="PROSITE" id="PS50283">
    <property type="entry name" value="NA_SOLUT_SYMP_3"/>
    <property type="match status" value="1"/>
</dbReference>
<evidence type="ECO:0000256" key="2">
    <source>
        <dbReference type="ARBA" id="ARBA00006434"/>
    </source>
</evidence>
<keyword evidence="7" id="KW-0915">Sodium</keyword>
<feature type="transmembrane region" description="Helical" evidence="12">
    <location>
        <begin position="410"/>
        <end position="435"/>
    </location>
</feature>
<keyword evidence="5 12" id="KW-0812">Transmembrane</keyword>
<feature type="transmembrane region" description="Helical" evidence="12">
    <location>
        <begin position="190"/>
        <end position="213"/>
    </location>
</feature>
<dbReference type="Pfam" id="PF00474">
    <property type="entry name" value="SSF"/>
    <property type="match status" value="1"/>
</dbReference>
<sequence length="685" mass="75010">MVKVKNEFGVWDYVVFVAMLLISSGIGIFFAFKGGKQKTQGEYLMANRNMPILPVAISILVSFMSAILILGTPAEMYTQGTEFYISMIGMFFGVVLAALLFVPLLFPLKITSVFEYLELRFKSRNARLLGTFLMVISQVLYAGLATFAPSTAFEAVTGFPSWATILISGAVATFYTSIGGMKAVIWTDVFQAFVMVAGMLAIVIQGIISVGGISRVWEINEKWGRINFFNFDFNPTTRHTTWNLVIGTCLAWMGSYGTGQASVQRYSSLPTLNNARKSILLNMIGLVILITSACLSGIVLFAYYADRDCDPLGSKLVKNSNQLIPYFVMEVLGFPGVPGLFIACLFSGSLSTVSSALNALAAITWEDVLKPYLDKGLSEYKKTVCTKLLVVLYGCLAIAISFVAQQLEGTILQAAVSLLGAIGGPLTGMFVLGAFFPWANSYGVIAGGLCGLGMNLWLAIGSYVEGIPRLKFPYPNGTCLYDVNASMETVTTTVITMTTNVINTTAVITEGGSSMFEDFYKISYMWFTSIGILTVLIVGLIVSFITGANSLNDVPLKYQIPLFSRLFCCLPDSLLYKLNCCRTFQHPEDIRSDEKNAEIIVTTLDAEGSHTDEKSGVDNRGYNEDSQCNEDNLDLKVNMTSPSYEDSLQDKSNGLIHSTNGTMLMKIILQDSKNRQEKDTIIERF</sequence>
<evidence type="ECO:0000256" key="1">
    <source>
        <dbReference type="ARBA" id="ARBA00004651"/>
    </source>
</evidence>
<feature type="transmembrane region" description="Helical" evidence="12">
    <location>
        <begin position="324"/>
        <end position="346"/>
    </location>
</feature>
<protein>
    <recommendedName>
        <fullName evidence="15">Sodium-coupled monocarboxylate transporter 1</fullName>
    </recommendedName>
</protein>
<dbReference type="GO" id="GO:0015293">
    <property type="term" value="F:symporter activity"/>
    <property type="evidence" value="ECO:0007669"/>
    <property type="project" value="TreeGrafter"/>
</dbReference>
<accession>A0A0B7BIN6</accession>
<feature type="transmembrane region" description="Helical" evidence="12">
    <location>
        <begin position="159"/>
        <end position="178"/>
    </location>
</feature>
<evidence type="ECO:0000256" key="12">
    <source>
        <dbReference type="SAM" id="Phobius"/>
    </source>
</evidence>
<evidence type="ECO:0000313" key="13">
    <source>
        <dbReference type="EMBL" id="CEK92000.1"/>
    </source>
</evidence>
<evidence type="ECO:0000256" key="6">
    <source>
        <dbReference type="ARBA" id="ARBA00022989"/>
    </source>
</evidence>
<dbReference type="AlphaFoldDB" id="A0A0B7BIN6"/>
<proteinExistence type="inferred from homology"/>
<evidence type="ECO:0000256" key="8">
    <source>
        <dbReference type="ARBA" id="ARBA00023065"/>
    </source>
</evidence>
<feature type="transmembrane region" description="Helical" evidence="12">
    <location>
        <begin position="83"/>
        <end position="106"/>
    </location>
</feature>
<comment type="subcellular location">
    <subcellularLocation>
        <location evidence="1">Cell membrane</location>
        <topology evidence="1">Multi-pass membrane protein</topology>
    </subcellularLocation>
</comment>
<evidence type="ECO:0000256" key="5">
    <source>
        <dbReference type="ARBA" id="ARBA00022692"/>
    </source>
</evidence>
<keyword evidence="9 12" id="KW-0472">Membrane</keyword>
<dbReference type="NCBIfam" id="TIGR00813">
    <property type="entry name" value="sss"/>
    <property type="match status" value="1"/>
</dbReference>
<feature type="transmembrane region" description="Helical" evidence="12">
    <location>
        <begin position="279"/>
        <end position="304"/>
    </location>
</feature>
<gene>
    <name evidence="13" type="primary">ORF185989</name>
    <name evidence="14" type="synonym">ORF185996</name>
</gene>
<feature type="transmembrane region" description="Helical" evidence="12">
    <location>
        <begin position="126"/>
        <end position="147"/>
    </location>
</feature>
<name>A0A0B7BIN6_9EUPU</name>
<dbReference type="EMBL" id="HACG01045136">
    <property type="protein sequence ID" value="CEK92001.1"/>
    <property type="molecule type" value="Transcribed_RNA"/>
</dbReference>
<dbReference type="Gene3D" id="1.20.1730.10">
    <property type="entry name" value="Sodium/glucose cotransporter"/>
    <property type="match status" value="1"/>
</dbReference>
<reference evidence="13" key="1">
    <citation type="submission" date="2014-12" db="EMBL/GenBank/DDBJ databases">
        <title>Insight into the proteome of Arion vulgaris.</title>
        <authorList>
            <person name="Aradska J."/>
            <person name="Bulat T."/>
            <person name="Smidak R."/>
            <person name="Sarate P."/>
            <person name="Gangsoo J."/>
            <person name="Sialana F."/>
            <person name="Bilban M."/>
            <person name="Lubec G."/>
        </authorList>
    </citation>
    <scope>NUCLEOTIDE SEQUENCE</scope>
    <source>
        <tissue evidence="13">Skin</tissue>
    </source>
</reference>
<comment type="similarity">
    <text evidence="2 11">Belongs to the sodium:solute symporter (SSF) (TC 2.A.21) family.</text>
</comment>
<keyword evidence="4" id="KW-1003">Cell membrane</keyword>
<evidence type="ECO:0000256" key="3">
    <source>
        <dbReference type="ARBA" id="ARBA00022448"/>
    </source>
</evidence>
<evidence type="ECO:0000256" key="11">
    <source>
        <dbReference type="RuleBase" id="RU362091"/>
    </source>
</evidence>
<dbReference type="PANTHER" id="PTHR42985">
    <property type="entry name" value="SODIUM-COUPLED MONOCARBOXYLATE TRANSPORTER"/>
    <property type="match status" value="1"/>
</dbReference>
<feature type="transmembrane region" description="Helical" evidence="12">
    <location>
        <begin position="442"/>
        <end position="464"/>
    </location>
</feature>
<evidence type="ECO:0000256" key="10">
    <source>
        <dbReference type="ARBA" id="ARBA00023201"/>
    </source>
</evidence>
<dbReference type="InterPro" id="IPR038377">
    <property type="entry name" value="Na/Glc_symporter_sf"/>
</dbReference>
<dbReference type="InterPro" id="IPR051163">
    <property type="entry name" value="Sodium:Solute_Symporter_SSF"/>
</dbReference>
<organism evidence="13">
    <name type="scientific">Arion vulgaris</name>
    <dbReference type="NCBI Taxonomy" id="1028688"/>
    <lineage>
        <taxon>Eukaryota</taxon>
        <taxon>Metazoa</taxon>
        <taxon>Spiralia</taxon>
        <taxon>Lophotrochozoa</taxon>
        <taxon>Mollusca</taxon>
        <taxon>Gastropoda</taxon>
        <taxon>Heterobranchia</taxon>
        <taxon>Euthyneura</taxon>
        <taxon>Panpulmonata</taxon>
        <taxon>Eupulmonata</taxon>
        <taxon>Stylommatophora</taxon>
        <taxon>Helicina</taxon>
        <taxon>Arionoidea</taxon>
        <taxon>Arionidae</taxon>
        <taxon>Arion</taxon>
    </lineage>
</organism>
<feature type="transmembrane region" description="Helical" evidence="12">
    <location>
        <begin position="13"/>
        <end position="32"/>
    </location>
</feature>
<evidence type="ECO:0008006" key="15">
    <source>
        <dbReference type="Google" id="ProtNLM"/>
    </source>
</evidence>
<dbReference type="CDD" id="cd11492">
    <property type="entry name" value="SLC5sbd_NIS-SMVT"/>
    <property type="match status" value="1"/>
</dbReference>
<dbReference type="EMBL" id="HACG01045135">
    <property type="protein sequence ID" value="CEK92000.1"/>
    <property type="molecule type" value="Transcribed_RNA"/>
</dbReference>
<feature type="transmembrane region" description="Helical" evidence="12">
    <location>
        <begin position="384"/>
        <end position="404"/>
    </location>
</feature>
<evidence type="ECO:0000313" key="14">
    <source>
        <dbReference type="EMBL" id="CEK92001.1"/>
    </source>
</evidence>
<dbReference type="InterPro" id="IPR001734">
    <property type="entry name" value="Na/solute_symporter"/>
</dbReference>
<keyword evidence="6 12" id="KW-1133">Transmembrane helix</keyword>
<dbReference type="GO" id="GO:0006814">
    <property type="term" value="P:sodium ion transport"/>
    <property type="evidence" value="ECO:0007669"/>
    <property type="project" value="UniProtKB-KW"/>
</dbReference>
<dbReference type="GO" id="GO:0005886">
    <property type="term" value="C:plasma membrane"/>
    <property type="evidence" value="ECO:0007669"/>
    <property type="project" value="UniProtKB-SubCell"/>
</dbReference>
<feature type="transmembrane region" description="Helical" evidence="12">
    <location>
        <begin position="240"/>
        <end position="258"/>
    </location>
</feature>
<keyword evidence="10" id="KW-0739">Sodium transport</keyword>
<evidence type="ECO:0000256" key="4">
    <source>
        <dbReference type="ARBA" id="ARBA00022475"/>
    </source>
</evidence>
<dbReference type="PANTHER" id="PTHR42985:SF40">
    <property type="entry name" value="LD47995P-RELATED"/>
    <property type="match status" value="1"/>
</dbReference>
<evidence type="ECO:0000256" key="7">
    <source>
        <dbReference type="ARBA" id="ARBA00023053"/>
    </source>
</evidence>
<evidence type="ECO:0000256" key="9">
    <source>
        <dbReference type="ARBA" id="ARBA00023136"/>
    </source>
</evidence>
<feature type="transmembrane region" description="Helical" evidence="12">
    <location>
        <begin position="52"/>
        <end position="71"/>
    </location>
</feature>
<keyword evidence="8" id="KW-0406">Ion transport</keyword>
<keyword evidence="3" id="KW-0813">Transport</keyword>